<feature type="transmembrane region" description="Helical" evidence="9">
    <location>
        <begin position="18"/>
        <end position="38"/>
    </location>
</feature>
<comment type="subcellular location">
    <subcellularLocation>
        <location evidence="1">Cell membrane</location>
        <topology evidence="1">Multi-pass membrane protein</topology>
    </subcellularLocation>
</comment>
<protein>
    <recommendedName>
        <fullName evidence="10">Major facilitator superfamily (MFS) profile domain-containing protein</fullName>
    </recommendedName>
</protein>
<dbReference type="PANTHER" id="PTHR23535:SF2">
    <property type="entry name" value="SUGAR EFFLUX TRANSPORTER A-RELATED"/>
    <property type="match status" value="1"/>
</dbReference>
<organism evidence="11">
    <name type="scientific">uncultured Truepera sp</name>
    <dbReference type="NCBI Taxonomy" id="543023"/>
    <lineage>
        <taxon>Bacteria</taxon>
        <taxon>Thermotogati</taxon>
        <taxon>Deinococcota</taxon>
        <taxon>Deinococci</taxon>
        <taxon>Trueperales</taxon>
        <taxon>Trueperaceae</taxon>
        <taxon>Truepera</taxon>
        <taxon>environmental samples</taxon>
    </lineage>
</organism>
<dbReference type="PANTHER" id="PTHR23535">
    <property type="entry name" value="SUGAR EFFLUX TRANSPORTER A-RELATED"/>
    <property type="match status" value="1"/>
</dbReference>
<gene>
    <name evidence="11" type="ORF">AVDCRST_MAG86-3701</name>
</gene>
<evidence type="ECO:0000256" key="9">
    <source>
        <dbReference type="SAM" id="Phobius"/>
    </source>
</evidence>
<keyword evidence="8 9" id="KW-0472">Membrane</keyword>
<feature type="domain" description="Major facilitator superfamily (MFS) profile" evidence="10">
    <location>
        <begin position="12"/>
        <end position="185"/>
    </location>
</feature>
<feature type="transmembrane region" description="Helical" evidence="9">
    <location>
        <begin position="140"/>
        <end position="158"/>
    </location>
</feature>
<dbReference type="InterPro" id="IPR020846">
    <property type="entry name" value="MFS_dom"/>
</dbReference>
<dbReference type="Gene3D" id="1.20.1250.20">
    <property type="entry name" value="MFS general substrate transporter like domains"/>
    <property type="match status" value="1"/>
</dbReference>
<keyword evidence="3" id="KW-0813">Transport</keyword>
<keyword evidence="4" id="KW-1003">Cell membrane</keyword>
<proteinExistence type="inferred from homology"/>
<evidence type="ECO:0000313" key="11">
    <source>
        <dbReference type="EMBL" id="CAA9587026.1"/>
    </source>
</evidence>
<comment type="similarity">
    <text evidence="2">Belongs to the major facilitator superfamily. Set transporter family.</text>
</comment>
<feature type="transmembrane region" description="Helical" evidence="9">
    <location>
        <begin position="77"/>
        <end position="94"/>
    </location>
</feature>
<keyword evidence="7 9" id="KW-1133">Transmembrane helix</keyword>
<dbReference type="EMBL" id="CADCWP010000332">
    <property type="protein sequence ID" value="CAA9587026.1"/>
    <property type="molecule type" value="Genomic_DNA"/>
</dbReference>
<sequence length="185" mass="19896">MQTSFSTLGDATIRSSALGLFCIGVGASMAFPLLTVYLVENLGYRPSVASLFFLTSLVGPLVSVATGRLSDQLASRYPLIGFTALWLALGWLLIAFAQSFWLVILVGVLFFGFIGTLNAQIFAQLRDYLTAGSFERQNQIVASVRTAYAAGWIIGPVLGSWVGLAVGLRELFVLTALLYLSFANP</sequence>
<reference evidence="11" key="1">
    <citation type="submission" date="2020-02" db="EMBL/GenBank/DDBJ databases">
        <authorList>
            <person name="Meier V. D."/>
        </authorList>
    </citation>
    <scope>NUCLEOTIDE SEQUENCE</scope>
    <source>
        <strain evidence="11">AVDCRST_MAG86</strain>
    </source>
</reference>
<evidence type="ECO:0000256" key="8">
    <source>
        <dbReference type="ARBA" id="ARBA00023136"/>
    </source>
</evidence>
<evidence type="ECO:0000256" key="1">
    <source>
        <dbReference type="ARBA" id="ARBA00004651"/>
    </source>
</evidence>
<keyword evidence="6 9" id="KW-0812">Transmembrane</keyword>
<keyword evidence="5" id="KW-0762">Sugar transport</keyword>
<dbReference type="InterPro" id="IPR036259">
    <property type="entry name" value="MFS_trans_sf"/>
</dbReference>
<feature type="transmembrane region" description="Helical" evidence="9">
    <location>
        <begin position="44"/>
        <end position="65"/>
    </location>
</feature>
<dbReference type="Pfam" id="PF07690">
    <property type="entry name" value="MFS_1"/>
    <property type="match status" value="1"/>
</dbReference>
<dbReference type="PROSITE" id="PS50850">
    <property type="entry name" value="MFS"/>
    <property type="match status" value="1"/>
</dbReference>
<evidence type="ECO:0000256" key="6">
    <source>
        <dbReference type="ARBA" id="ARBA00022692"/>
    </source>
</evidence>
<evidence type="ECO:0000256" key="5">
    <source>
        <dbReference type="ARBA" id="ARBA00022597"/>
    </source>
</evidence>
<dbReference type="GO" id="GO:0005886">
    <property type="term" value="C:plasma membrane"/>
    <property type="evidence" value="ECO:0007669"/>
    <property type="project" value="UniProtKB-SubCell"/>
</dbReference>
<dbReference type="SUPFAM" id="SSF103473">
    <property type="entry name" value="MFS general substrate transporter"/>
    <property type="match status" value="1"/>
</dbReference>
<accession>A0A6J4VWE2</accession>
<evidence type="ECO:0000256" key="4">
    <source>
        <dbReference type="ARBA" id="ARBA00022475"/>
    </source>
</evidence>
<evidence type="ECO:0000256" key="7">
    <source>
        <dbReference type="ARBA" id="ARBA00022989"/>
    </source>
</evidence>
<evidence type="ECO:0000256" key="2">
    <source>
        <dbReference type="ARBA" id="ARBA00006523"/>
    </source>
</evidence>
<dbReference type="GO" id="GO:0022857">
    <property type="term" value="F:transmembrane transporter activity"/>
    <property type="evidence" value="ECO:0007669"/>
    <property type="project" value="InterPro"/>
</dbReference>
<feature type="transmembrane region" description="Helical" evidence="9">
    <location>
        <begin position="100"/>
        <end position="119"/>
    </location>
</feature>
<evidence type="ECO:0000256" key="3">
    <source>
        <dbReference type="ARBA" id="ARBA00022448"/>
    </source>
</evidence>
<dbReference type="InterPro" id="IPR011701">
    <property type="entry name" value="MFS"/>
</dbReference>
<dbReference type="AlphaFoldDB" id="A0A6J4VWE2"/>
<evidence type="ECO:0000259" key="10">
    <source>
        <dbReference type="PROSITE" id="PS50850"/>
    </source>
</evidence>
<name>A0A6J4VWE2_9DEIN</name>